<dbReference type="PATRIC" id="fig|270351.6.peg.1911"/>
<evidence type="ECO:0000259" key="2">
    <source>
        <dbReference type="Pfam" id="PF07811"/>
    </source>
</evidence>
<keyword evidence="1" id="KW-1133">Transmembrane helix</keyword>
<proteinExistence type="predicted"/>
<evidence type="ECO:0000313" key="4">
    <source>
        <dbReference type="Proteomes" id="UP000035929"/>
    </source>
</evidence>
<dbReference type="Proteomes" id="UP000035929">
    <property type="component" value="Unassembled WGS sequence"/>
</dbReference>
<sequence length="185" mass="19881">MAHFPSAREGATAVEFALIAMPFLCLIAAIIETALAFFAGQILDNAVSSAARQLYTGQFQAARSTDPAPPPNTTTQAVALQKFKDALCNGRVTIFSCSSVKVDVLTMADGSDFTPPNPIDTANRAWRTTPTAFGTQYQNPGSNQIVIVQAAVEFPVFFGFLNPNTLANGKRVLQSTVVFRTEPYQ</sequence>
<name>A0A0J6S6I5_9HYPH</name>
<accession>A0A0J6S6I5</accession>
<gene>
    <name evidence="3" type="ORF">VP06_20890</name>
</gene>
<evidence type="ECO:0000313" key="3">
    <source>
        <dbReference type="EMBL" id="KMO30820.1"/>
    </source>
</evidence>
<dbReference type="EMBL" id="LABX01000164">
    <property type="protein sequence ID" value="KMO30820.1"/>
    <property type="molecule type" value="Genomic_DNA"/>
</dbReference>
<dbReference type="Pfam" id="PF07811">
    <property type="entry name" value="TadE"/>
    <property type="match status" value="1"/>
</dbReference>
<dbReference type="InterPro" id="IPR012495">
    <property type="entry name" value="TadE-like_dom"/>
</dbReference>
<reference evidence="3 4" key="1">
    <citation type="submission" date="2015-03" db="EMBL/GenBank/DDBJ databases">
        <title>Genome sequencing of Methylobacterium aquaticum DSM16371 type strain.</title>
        <authorList>
            <person name="Chaudhry V."/>
            <person name="Patil P.B."/>
        </authorList>
    </citation>
    <scope>NUCLEOTIDE SEQUENCE [LARGE SCALE GENOMIC DNA]</scope>
    <source>
        <strain evidence="3 4">DSM 16371</strain>
    </source>
</reference>
<dbReference type="AlphaFoldDB" id="A0A0J6S6I5"/>
<feature type="domain" description="TadE-like" evidence="2">
    <location>
        <begin position="10"/>
        <end position="52"/>
    </location>
</feature>
<feature type="transmembrane region" description="Helical" evidence="1">
    <location>
        <begin position="16"/>
        <end position="39"/>
    </location>
</feature>
<evidence type="ECO:0000256" key="1">
    <source>
        <dbReference type="SAM" id="Phobius"/>
    </source>
</evidence>
<comment type="caution">
    <text evidence="3">The sequence shown here is derived from an EMBL/GenBank/DDBJ whole genome shotgun (WGS) entry which is preliminary data.</text>
</comment>
<organism evidence="3 4">
    <name type="scientific">Methylobacterium aquaticum</name>
    <dbReference type="NCBI Taxonomy" id="270351"/>
    <lineage>
        <taxon>Bacteria</taxon>
        <taxon>Pseudomonadati</taxon>
        <taxon>Pseudomonadota</taxon>
        <taxon>Alphaproteobacteria</taxon>
        <taxon>Hyphomicrobiales</taxon>
        <taxon>Methylobacteriaceae</taxon>
        <taxon>Methylobacterium</taxon>
    </lineage>
</organism>
<keyword evidence="1" id="KW-0472">Membrane</keyword>
<protein>
    <recommendedName>
        <fullName evidence="2">TadE-like domain-containing protein</fullName>
    </recommendedName>
</protein>
<keyword evidence="1" id="KW-0812">Transmembrane</keyword>